<gene>
    <name evidence="2" type="ORF">M011DRAFT_468359</name>
</gene>
<dbReference type="Pfam" id="PF13924">
    <property type="entry name" value="Lipocalin_5"/>
    <property type="match status" value="1"/>
</dbReference>
<sequence>MPFNLTIPSVYENGTIQTNIPQIGGLLYHESGYMAAYFQSTDPSKRPANLSIPAKDTDLDSDWALVGKHILQYAGPVSVTAWNKTHGNLTHGPLMFAAVPSMMGSEQKRNYRIEEKGNALVISAPSFGGGGTTTNLFFRRAPRRD</sequence>
<dbReference type="AlphaFoldDB" id="A0A6A6V819"/>
<accession>A0A6A6V819</accession>
<dbReference type="Proteomes" id="UP000799440">
    <property type="component" value="Unassembled WGS sequence"/>
</dbReference>
<keyword evidence="3" id="KW-1185">Reference proteome</keyword>
<evidence type="ECO:0000259" key="1">
    <source>
        <dbReference type="Pfam" id="PF13924"/>
    </source>
</evidence>
<dbReference type="EMBL" id="MU006576">
    <property type="protein sequence ID" value="KAF2746665.1"/>
    <property type="molecule type" value="Genomic_DNA"/>
</dbReference>
<dbReference type="InterPro" id="IPR024311">
    <property type="entry name" value="Lipocalin-like"/>
</dbReference>
<evidence type="ECO:0000313" key="2">
    <source>
        <dbReference type="EMBL" id="KAF2746665.1"/>
    </source>
</evidence>
<organism evidence="2 3">
    <name type="scientific">Sporormia fimetaria CBS 119925</name>
    <dbReference type="NCBI Taxonomy" id="1340428"/>
    <lineage>
        <taxon>Eukaryota</taxon>
        <taxon>Fungi</taxon>
        <taxon>Dikarya</taxon>
        <taxon>Ascomycota</taxon>
        <taxon>Pezizomycotina</taxon>
        <taxon>Dothideomycetes</taxon>
        <taxon>Pleosporomycetidae</taxon>
        <taxon>Pleosporales</taxon>
        <taxon>Sporormiaceae</taxon>
        <taxon>Sporormia</taxon>
    </lineage>
</organism>
<dbReference type="OrthoDB" id="3904217at2759"/>
<evidence type="ECO:0000313" key="3">
    <source>
        <dbReference type="Proteomes" id="UP000799440"/>
    </source>
</evidence>
<protein>
    <recommendedName>
        <fullName evidence="1">Lipocalin-like domain-containing protein</fullName>
    </recommendedName>
</protein>
<reference evidence="2" key="1">
    <citation type="journal article" date="2020" name="Stud. Mycol.">
        <title>101 Dothideomycetes genomes: a test case for predicting lifestyles and emergence of pathogens.</title>
        <authorList>
            <person name="Haridas S."/>
            <person name="Albert R."/>
            <person name="Binder M."/>
            <person name="Bloem J."/>
            <person name="Labutti K."/>
            <person name="Salamov A."/>
            <person name="Andreopoulos B."/>
            <person name="Baker S."/>
            <person name="Barry K."/>
            <person name="Bills G."/>
            <person name="Bluhm B."/>
            <person name="Cannon C."/>
            <person name="Castanera R."/>
            <person name="Culley D."/>
            <person name="Daum C."/>
            <person name="Ezra D."/>
            <person name="Gonzalez J."/>
            <person name="Henrissat B."/>
            <person name="Kuo A."/>
            <person name="Liang C."/>
            <person name="Lipzen A."/>
            <person name="Lutzoni F."/>
            <person name="Magnuson J."/>
            <person name="Mondo S."/>
            <person name="Nolan M."/>
            <person name="Ohm R."/>
            <person name="Pangilinan J."/>
            <person name="Park H.-J."/>
            <person name="Ramirez L."/>
            <person name="Alfaro M."/>
            <person name="Sun H."/>
            <person name="Tritt A."/>
            <person name="Yoshinaga Y."/>
            <person name="Zwiers L.-H."/>
            <person name="Turgeon B."/>
            <person name="Goodwin S."/>
            <person name="Spatafora J."/>
            <person name="Crous P."/>
            <person name="Grigoriev I."/>
        </authorList>
    </citation>
    <scope>NUCLEOTIDE SEQUENCE</scope>
    <source>
        <strain evidence="2">CBS 119925</strain>
    </source>
</reference>
<proteinExistence type="predicted"/>
<name>A0A6A6V819_9PLEO</name>
<feature type="domain" description="Lipocalin-like" evidence="1">
    <location>
        <begin position="23"/>
        <end position="139"/>
    </location>
</feature>